<keyword evidence="13" id="KW-1185">Reference proteome</keyword>
<dbReference type="GO" id="GO:0004826">
    <property type="term" value="F:phenylalanine-tRNA ligase activity"/>
    <property type="evidence" value="ECO:0007669"/>
    <property type="project" value="UniProtKB-EC"/>
</dbReference>
<dbReference type="Proteomes" id="UP001515500">
    <property type="component" value="Chromosome 19"/>
</dbReference>
<dbReference type="SUPFAM" id="SSF55681">
    <property type="entry name" value="Class II aaRS and biotin synthetases"/>
    <property type="match status" value="1"/>
</dbReference>
<evidence type="ECO:0000256" key="9">
    <source>
        <dbReference type="ARBA" id="ARBA00022917"/>
    </source>
</evidence>
<dbReference type="PANTHER" id="PTHR10947:SF0">
    <property type="entry name" value="PHENYLALANINE--TRNA LIGASE BETA SUBUNIT"/>
    <property type="match status" value="1"/>
</dbReference>
<sequence>MSMVGVFLWIFHFSDTDRYMGKYTVVLIQSVVVYMDFKTYDVIMYLVFVLVNLVNLLSQVHYLNCIRVLLLHPIINGAHSAISLQTRNVFIKYTATNLTKVKIVLNTYVTMFSEYCQEKFEVEPVTVVHSDGCTSIYPDPSITNMKVDLSNISGSIGVSLPEQEVPFLLEFIHLLKKMQLQTEESLSQSGKYNIIVSIPPTRSDILHPHDVMEGVAITYGYNNIPKSKPKCLTKGGRQPLNKFSDKIRAETQLAGYLKALTWILCSHEENFSMLKQVDLGNAISVANPCSSEFQVVRNSLMSGLLKTLKHNKDHAKPIKIFEVGDVVIIDESNDVGAANNRRLAALYCNVYSGFEEIMGLVERIMTIMGSLKLHLKLTEFFPNRQCSISFKVKKIGNFGIVHPEVLSEFKIQDPCSFLEIDIPSVL</sequence>
<dbReference type="InterPro" id="IPR020825">
    <property type="entry name" value="Phe-tRNA_synthase-like_B3/B4"/>
</dbReference>
<keyword evidence="4" id="KW-0436">Ligase</keyword>
<dbReference type="GO" id="GO:0006432">
    <property type="term" value="P:phenylalanyl-tRNA aminoacylation"/>
    <property type="evidence" value="ECO:0007669"/>
    <property type="project" value="InterPro"/>
</dbReference>
<dbReference type="Gene3D" id="3.30.930.10">
    <property type="entry name" value="Bira Bifunctional Protein, Domain 2"/>
    <property type="match status" value="1"/>
</dbReference>
<evidence type="ECO:0000256" key="2">
    <source>
        <dbReference type="ARBA" id="ARBA00011209"/>
    </source>
</evidence>
<evidence type="ECO:0000256" key="7">
    <source>
        <dbReference type="ARBA" id="ARBA00022840"/>
    </source>
</evidence>
<evidence type="ECO:0000256" key="6">
    <source>
        <dbReference type="ARBA" id="ARBA00022741"/>
    </source>
</evidence>
<dbReference type="AlphaFoldDB" id="A0AB40D377"/>
<evidence type="ECO:0000256" key="3">
    <source>
        <dbReference type="ARBA" id="ARBA00012814"/>
    </source>
</evidence>
<dbReference type="GO" id="GO:0000287">
    <property type="term" value="F:magnesium ion binding"/>
    <property type="evidence" value="ECO:0007669"/>
    <property type="project" value="InterPro"/>
</dbReference>
<name>A0AB40D377_DIOCR</name>
<accession>A0AB40D377</accession>
<dbReference type="InterPro" id="IPR005147">
    <property type="entry name" value="tRNA_synthase_B5-dom"/>
</dbReference>
<dbReference type="InterPro" id="IPR009061">
    <property type="entry name" value="DNA-bd_dom_put_sf"/>
</dbReference>
<comment type="catalytic activity">
    <reaction evidence="11">
        <text>tRNA(Phe) + L-phenylalanine + ATP = L-phenylalanyl-tRNA(Phe) + AMP + diphosphate + H(+)</text>
        <dbReference type="Rhea" id="RHEA:19413"/>
        <dbReference type="Rhea" id="RHEA-COMP:9668"/>
        <dbReference type="Rhea" id="RHEA-COMP:9699"/>
        <dbReference type="ChEBI" id="CHEBI:15378"/>
        <dbReference type="ChEBI" id="CHEBI:30616"/>
        <dbReference type="ChEBI" id="CHEBI:33019"/>
        <dbReference type="ChEBI" id="CHEBI:58095"/>
        <dbReference type="ChEBI" id="CHEBI:78442"/>
        <dbReference type="ChEBI" id="CHEBI:78531"/>
        <dbReference type="ChEBI" id="CHEBI:456215"/>
        <dbReference type="EC" id="6.1.1.20"/>
    </reaction>
</comment>
<dbReference type="GeneID" id="120284020"/>
<dbReference type="GO" id="GO:0009328">
    <property type="term" value="C:phenylalanine-tRNA ligase complex"/>
    <property type="evidence" value="ECO:0007669"/>
    <property type="project" value="TreeGrafter"/>
</dbReference>
<reference evidence="14" key="1">
    <citation type="submission" date="2025-08" db="UniProtKB">
        <authorList>
            <consortium name="RefSeq"/>
        </authorList>
    </citation>
    <scope>IDENTIFICATION</scope>
</reference>
<evidence type="ECO:0000256" key="1">
    <source>
        <dbReference type="ARBA" id="ARBA00001946"/>
    </source>
</evidence>
<dbReference type="GO" id="GO:0003723">
    <property type="term" value="F:RNA binding"/>
    <property type="evidence" value="ECO:0007669"/>
    <property type="project" value="InterPro"/>
</dbReference>
<evidence type="ECO:0000256" key="8">
    <source>
        <dbReference type="ARBA" id="ARBA00022842"/>
    </source>
</evidence>
<dbReference type="InterPro" id="IPR045864">
    <property type="entry name" value="aa-tRNA-synth_II/BPL/LPL"/>
</dbReference>
<organism evidence="13 14">
    <name type="scientific">Dioscorea cayennensis subsp. rotundata</name>
    <name type="common">White Guinea yam</name>
    <name type="synonym">Dioscorea rotundata</name>
    <dbReference type="NCBI Taxonomy" id="55577"/>
    <lineage>
        <taxon>Eukaryota</taxon>
        <taxon>Viridiplantae</taxon>
        <taxon>Streptophyta</taxon>
        <taxon>Embryophyta</taxon>
        <taxon>Tracheophyta</taxon>
        <taxon>Spermatophyta</taxon>
        <taxon>Magnoliopsida</taxon>
        <taxon>Liliopsida</taxon>
        <taxon>Dioscoreales</taxon>
        <taxon>Dioscoreaceae</taxon>
        <taxon>Dioscorea</taxon>
    </lineage>
</organism>
<comment type="subunit">
    <text evidence="2">Tetramer of two alpha and two beta subunits.</text>
</comment>
<dbReference type="Pfam" id="PF03484">
    <property type="entry name" value="B5"/>
    <property type="match status" value="1"/>
</dbReference>
<evidence type="ECO:0000313" key="13">
    <source>
        <dbReference type="Proteomes" id="UP001515500"/>
    </source>
</evidence>
<dbReference type="SMART" id="SM00874">
    <property type="entry name" value="B5"/>
    <property type="match status" value="1"/>
</dbReference>
<dbReference type="FunFam" id="3.30.930.10:FF:000059">
    <property type="entry name" value="phenylalanine--tRNA ligase beta subunit"/>
    <property type="match status" value="1"/>
</dbReference>
<dbReference type="RefSeq" id="XP_039146781.1">
    <property type="nucleotide sequence ID" value="XM_039290847.1"/>
</dbReference>
<protein>
    <recommendedName>
        <fullName evidence="3">phenylalanine--tRNA ligase</fullName>
        <ecNumber evidence="3">6.1.1.20</ecNumber>
    </recommendedName>
</protein>
<feature type="domain" description="B5" evidence="12">
    <location>
        <begin position="140"/>
        <end position="226"/>
    </location>
</feature>
<dbReference type="PANTHER" id="PTHR10947">
    <property type="entry name" value="PHENYLALANYL-TRNA SYNTHETASE BETA CHAIN AND LEUCINE-RICH REPEAT-CONTAINING PROTEIN 47"/>
    <property type="match status" value="1"/>
</dbReference>
<keyword evidence="8" id="KW-0460">Magnesium</keyword>
<dbReference type="Pfam" id="PF17759">
    <property type="entry name" value="tRNA_synthFbeta"/>
    <property type="match status" value="1"/>
</dbReference>
<dbReference type="InterPro" id="IPR045060">
    <property type="entry name" value="Phe-tRNA-ligase_IIc_bsu"/>
</dbReference>
<evidence type="ECO:0000256" key="10">
    <source>
        <dbReference type="ARBA" id="ARBA00023146"/>
    </source>
</evidence>
<evidence type="ECO:0000256" key="4">
    <source>
        <dbReference type="ARBA" id="ARBA00022598"/>
    </source>
</evidence>
<evidence type="ECO:0000259" key="12">
    <source>
        <dbReference type="PROSITE" id="PS51483"/>
    </source>
</evidence>
<dbReference type="InterPro" id="IPR041616">
    <property type="entry name" value="PheRS_beta_core"/>
</dbReference>
<dbReference type="GO" id="GO:0005524">
    <property type="term" value="F:ATP binding"/>
    <property type="evidence" value="ECO:0007669"/>
    <property type="project" value="UniProtKB-KW"/>
</dbReference>
<evidence type="ECO:0000256" key="5">
    <source>
        <dbReference type="ARBA" id="ARBA00022723"/>
    </source>
</evidence>
<dbReference type="CDD" id="cd00769">
    <property type="entry name" value="PheRS_beta_core"/>
    <property type="match status" value="1"/>
</dbReference>
<dbReference type="Gene3D" id="3.50.40.10">
    <property type="entry name" value="Phenylalanyl-trna Synthetase, Chain B, domain 3"/>
    <property type="match status" value="1"/>
</dbReference>
<dbReference type="EC" id="6.1.1.20" evidence="3"/>
<gene>
    <name evidence="14" type="primary">LOC120284020</name>
</gene>
<dbReference type="SUPFAM" id="SSF46955">
    <property type="entry name" value="Putative DNA-binding domain"/>
    <property type="match status" value="1"/>
</dbReference>
<comment type="cofactor">
    <cofactor evidence="1">
        <name>Mg(2+)</name>
        <dbReference type="ChEBI" id="CHEBI:18420"/>
    </cofactor>
</comment>
<keyword evidence="6" id="KW-0547">Nucleotide-binding</keyword>
<keyword evidence="7" id="KW-0067">ATP-binding</keyword>
<evidence type="ECO:0000313" key="14">
    <source>
        <dbReference type="RefSeq" id="XP_039146781.1"/>
    </source>
</evidence>
<keyword evidence="5" id="KW-0479">Metal-binding</keyword>
<keyword evidence="9" id="KW-0648">Protein biosynthesis</keyword>
<keyword evidence="10" id="KW-0030">Aminoacyl-tRNA synthetase</keyword>
<evidence type="ECO:0000256" key="11">
    <source>
        <dbReference type="ARBA" id="ARBA00049255"/>
    </source>
</evidence>
<dbReference type="Gene3D" id="3.30.56.10">
    <property type="match status" value="1"/>
</dbReference>
<proteinExistence type="predicted"/>
<dbReference type="PROSITE" id="PS51483">
    <property type="entry name" value="B5"/>
    <property type="match status" value="1"/>
</dbReference>